<accession>A0A343TLE0</accession>
<protein>
    <submittedName>
        <fullName evidence="2">Uncharacterized protein</fullName>
    </submittedName>
</protein>
<sequence length="190" mass="21386">MSRSVRLSDETATAINELGGTFDSPDDVIQQLIKEAGHEELLEQGAEEGSTTAQSKTTNSAKERKDQFLSQLGGREEVSRIEKLRRSSWKVDTDTDTKIIWIHYHVDFQFWGGSWNVNDQLSDRGELIHVFLGPGVDQLYIVPDDELHSGQFTIYNTEDESQWKISTDRGTPPNGEILEDSYTDLAPILG</sequence>
<dbReference type="RefSeq" id="WP_119819264.1">
    <property type="nucleotide sequence ID" value="NZ_CP025066.1"/>
</dbReference>
<gene>
    <name evidence="2" type="ORF">AArcSl_2289</name>
</gene>
<dbReference type="AlphaFoldDB" id="A0A343TLE0"/>
<reference evidence="3" key="1">
    <citation type="submission" date="2017-11" db="EMBL/GenBank/DDBJ databases">
        <title>Phenotypic and genomic properties of facultatively anaerobic sulfur-reducing natronoarchaea from hypersaline soda lakes.</title>
        <authorList>
            <person name="Sorokin D.Y."/>
            <person name="Kublanov I.V."/>
            <person name="Roman P."/>
            <person name="Sinninghe Damste J.S."/>
            <person name="Golyshin P.N."/>
            <person name="Rojo D."/>
            <person name="Ciordia S."/>
            <person name="Mena M.D.C."/>
            <person name="Ferrer M."/>
            <person name="Messina E."/>
            <person name="Smedile F."/>
            <person name="La Spada G."/>
            <person name="La Cono V."/>
            <person name="Yakimov M.M."/>
        </authorList>
    </citation>
    <scope>NUCLEOTIDE SEQUENCE [LARGE SCALE GENOMIC DNA]</scope>
    <source>
        <strain evidence="3">AArc-Sl</strain>
    </source>
</reference>
<dbReference type="EMBL" id="CP025066">
    <property type="protein sequence ID" value="AUX09912.1"/>
    <property type="molecule type" value="Genomic_DNA"/>
</dbReference>
<evidence type="ECO:0000313" key="2">
    <source>
        <dbReference type="EMBL" id="AUX09912.1"/>
    </source>
</evidence>
<organism evidence="2 3">
    <name type="scientific">Halalkaliarchaeum desulfuricum</name>
    <dbReference type="NCBI Taxonomy" id="2055893"/>
    <lineage>
        <taxon>Archaea</taxon>
        <taxon>Methanobacteriati</taxon>
        <taxon>Methanobacteriota</taxon>
        <taxon>Stenosarchaea group</taxon>
        <taxon>Halobacteria</taxon>
        <taxon>Halobacteriales</taxon>
        <taxon>Haloferacaceae</taxon>
        <taxon>Halalkaliarchaeum</taxon>
    </lineage>
</organism>
<name>A0A343TLE0_9EURY</name>
<evidence type="ECO:0000256" key="1">
    <source>
        <dbReference type="SAM" id="MobiDB-lite"/>
    </source>
</evidence>
<feature type="region of interest" description="Disordered" evidence="1">
    <location>
        <begin position="42"/>
        <end position="66"/>
    </location>
</feature>
<feature type="compositionally biased region" description="Polar residues" evidence="1">
    <location>
        <begin position="49"/>
        <end position="60"/>
    </location>
</feature>
<dbReference type="OrthoDB" id="346458at2157"/>
<dbReference type="GeneID" id="37878645"/>
<dbReference type="KEGG" id="hdf:AArcSl_2289"/>
<keyword evidence="3" id="KW-1185">Reference proteome</keyword>
<evidence type="ECO:0000313" key="3">
    <source>
        <dbReference type="Proteomes" id="UP000263012"/>
    </source>
</evidence>
<proteinExistence type="predicted"/>
<dbReference type="Proteomes" id="UP000263012">
    <property type="component" value="Chromosome"/>
</dbReference>